<dbReference type="SUPFAM" id="SSF52540">
    <property type="entry name" value="P-loop containing nucleoside triphosphate hydrolases"/>
    <property type="match status" value="1"/>
</dbReference>
<keyword evidence="1" id="KW-0547">Nucleotide-binding</keyword>
<sequence>MDANEAPLSTSPSPPSSSFSLQRHFYLAVDRPQFKMDTLVDLLGTAGRRPYLPVVVCCSTRDELDAVCSNLSNLPSYISVSSLYSDLPEAHRAEVLDNFRRATVRWNKLGREDDADGEVEKEDERKSHVIVVTDACLPLLGSESPVSARILINYELPTKKEIYARRMAACLSEDGIVISMVVGGEVMILKTLEECSGLVIAEMPIHVSSTVISEQFKQSLISWILLTCDEVFPYTHTRSSEGSLVGFLLRQS</sequence>
<dbReference type="AlphaFoldDB" id="A0A5A7PDK7"/>
<keyword evidence="1" id="KW-0067">ATP-binding</keyword>
<keyword evidence="1" id="KW-0347">Helicase</keyword>
<evidence type="ECO:0000313" key="1">
    <source>
        <dbReference type="EMBL" id="GER30879.1"/>
    </source>
</evidence>
<proteinExistence type="predicted"/>
<keyword evidence="1" id="KW-0378">Hydrolase</keyword>
<organism evidence="1 2">
    <name type="scientific">Striga asiatica</name>
    <name type="common">Asiatic witchweed</name>
    <name type="synonym">Buchnera asiatica</name>
    <dbReference type="NCBI Taxonomy" id="4170"/>
    <lineage>
        <taxon>Eukaryota</taxon>
        <taxon>Viridiplantae</taxon>
        <taxon>Streptophyta</taxon>
        <taxon>Embryophyta</taxon>
        <taxon>Tracheophyta</taxon>
        <taxon>Spermatophyta</taxon>
        <taxon>Magnoliopsida</taxon>
        <taxon>eudicotyledons</taxon>
        <taxon>Gunneridae</taxon>
        <taxon>Pentapetalae</taxon>
        <taxon>asterids</taxon>
        <taxon>lamiids</taxon>
        <taxon>Lamiales</taxon>
        <taxon>Orobanchaceae</taxon>
        <taxon>Buchnereae</taxon>
        <taxon>Striga</taxon>
    </lineage>
</organism>
<keyword evidence="2" id="KW-1185">Reference proteome</keyword>
<dbReference type="OrthoDB" id="547098at2759"/>
<evidence type="ECO:0000313" key="2">
    <source>
        <dbReference type="Proteomes" id="UP000325081"/>
    </source>
</evidence>
<name>A0A5A7PDK7_STRAF</name>
<accession>A0A5A7PDK7</accession>
<dbReference type="Gene3D" id="3.40.50.300">
    <property type="entry name" value="P-loop containing nucleotide triphosphate hydrolases"/>
    <property type="match status" value="1"/>
</dbReference>
<comment type="caution">
    <text evidence="1">The sequence shown here is derived from an EMBL/GenBank/DDBJ whole genome shotgun (WGS) entry which is preliminary data.</text>
</comment>
<dbReference type="Proteomes" id="UP000325081">
    <property type="component" value="Unassembled WGS sequence"/>
</dbReference>
<reference evidence="2" key="1">
    <citation type="journal article" date="2019" name="Curr. Biol.">
        <title>Genome Sequence of Striga asiatica Provides Insight into the Evolution of Plant Parasitism.</title>
        <authorList>
            <person name="Yoshida S."/>
            <person name="Kim S."/>
            <person name="Wafula E.K."/>
            <person name="Tanskanen J."/>
            <person name="Kim Y.M."/>
            <person name="Honaas L."/>
            <person name="Yang Z."/>
            <person name="Spallek T."/>
            <person name="Conn C.E."/>
            <person name="Ichihashi Y."/>
            <person name="Cheong K."/>
            <person name="Cui S."/>
            <person name="Der J.P."/>
            <person name="Gundlach H."/>
            <person name="Jiao Y."/>
            <person name="Hori C."/>
            <person name="Ishida J.K."/>
            <person name="Kasahara H."/>
            <person name="Kiba T."/>
            <person name="Kim M.S."/>
            <person name="Koo N."/>
            <person name="Laohavisit A."/>
            <person name="Lee Y.H."/>
            <person name="Lumba S."/>
            <person name="McCourt P."/>
            <person name="Mortimer J.C."/>
            <person name="Mutuku J.M."/>
            <person name="Nomura T."/>
            <person name="Sasaki-Sekimoto Y."/>
            <person name="Seto Y."/>
            <person name="Wang Y."/>
            <person name="Wakatake T."/>
            <person name="Sakakibara H."/>
            <person name="Demura T."/>
            <person name="Yamaguchi S."/>
            <person name="Yoneyama K."/>
            <person name="Manabe R.I."/>
            <person name="Nelson D.C."/>
            <person name="Schulman A.H."/>
            <person name="Timko M.P."/>
            <person name="dePamphilis C.W."/>
            <person name="Choi D."/>
            <person name="Shirasu K."/>
        </authorList>
    </citation>
    <scope>NUCLEOTIDE SEQUENCE [LARGE SCALE GENOMIC DNA]</scope>
    <source>
        <strain evidence="2">cv. UVA1</strain>
    </source>
</reference>
<protein>
    <submittedName>
        <fullName evidence="1">ATP-dependent RNA helicase eIF4A</fullName>
    </submittedName>
</protein>
<gene>
    <name evidence="1" type="ORF">STAS_06850</name>
</gene>
<dbReference type="EMBL" id="BKCP01004405">
    <property type="protein sequence ID" value="GER30879.1"/>
    <property type="molecule type" value="Genomic_DNA"/>
</dbReference>
<dbReference type="InterPro" id="IPR027417">
    <property type="entry name" value="P-loop_NTPase"/>
</dbReference>
<dbReference type="GO" id="GO:0004386">
    <property type="term" value="F:helicase activity"/>
    <property type="evidence" value="ECO:0007669"/>
    <property type="project" value="UniProtKB-KW"/>
</dbReference>